<name>A0A9D3YN64_DREPO</name>
<reference evidence="1" key="2">
    <citation type="submission" date="2020-11" db="EMBL/GenBank/DDBJ databases">
        <authorList>
            <person name="McCartney M.A."/>
            <person name="Auch B."/>
            <person name="Kono T."/>
            <person name="Mallez S."/>
            <person name="Becker A."/>
            <person name="Gohl D.M."/>
            <person name="Silverstein K.A.T."/>
            <person name="Koren S."/>
            <person name="Bechman K.B."/>
            <person name="Herman A."/>
            <person name="Abrahante J.E."/>
            <person name="Garbe J."/>
        </authorList>
    </citation>
    <scope>NUCLEOTIDE SEQUENCE</scope>
    <source>
        <strain evidence="1">Duluth1</strain>
        <tissue evidence="1">Whole animal</tissue>
    </source>
</reference>
<sequence length="55" mass="6070">MSQELFEEILKKISQVITRQDTKFLSALIPGLKLALRFIFVACSTQSLSLAAASL</sequence>
<dbReference type="AlphaFoldDB" id="A0A9D3YN64"/>
<dbReference type="EMBL" id="JAIWYP010000015">
    <property type="protein sequence ID" value="KAH3701501.1"/>
    <property type="molecule type" value="Genomic_DNA"/>
</dbReference>
<reference evidence="1" key="1">
    <citation type="journal article" date="2019" name="bioRxiv">
        <title>The Genome of the Zebra Mussel, Dreissena polymorpha: A Resource for Invasive Species Research.</title>
        <authorList>
            <person name="McCartney M.A."/>
            <person name="Auch B."/>
            <person name="Kono T."/>
            <person name="Mallez S."/>
            <person name="Zhang Y."/>
            <person name="Obille A."/>
            <person name="Becker A."/>
            <person name="Abrahante J.E."/>
            <person name="Garbe J."/>
            <person name="Badalamenti J.P."/>
            <person name="Herman A."/>
            <person name="Mangelson H."/>
            <person name="Liachko I."/>
            <person name="Sullivan S."/>
            <person name="Sone E.D."/>
            <person name="Koren S."/>
            <person name="Silverstein K.A.T."/>
            <person name="Beckman K.B."/>
            <person name="Gohl D.M."/>
        </authorList>
    </citation>
    <scope>NUCLEOTIDE SEQUENCE</scope>
    <source>
        <strain evidence="1">Duluth1</strain>
        <tissue evidence="1">Whole animal</tissue>
    </source>
</reference>
<comment type="caution">
    <text evidence="1">The sequence shown here is derived from an EMBL/GenBank/DDBJ whole genome shotgun (WGS) entry which is preliminary data.</text>
</comment>
<evidence type="ECO:0000313" key="2">
    <source>
        <dbReference type="Proteomes" id="UP000828390"/>
    </source>
</evidence>
<gene>
    <name evidence="1" type="ORF">DPMN_076490</name>
</gene>
<protein>
    <submittedName>
        <fullName evidence="1">Uncharacterized protein</fullName>
    </submittedName>
</protein>
<accession>A0A9D3YN64</accession>
<dbReference type="Proteomes" id="UP000828390">
    <property type="component" value="Unassembled WGS sequence"/>
</dbReference>
<proteinExistence type="predicted"/>
<organism evidence="1 2">
    <name type="scientific">Dreissena polymorpha</name>
    <name type="common">Zebra mussel</name>
    <name type="synonym">Mytilus polymorpha</name>
    <dbReference type="NCBI Taxonomy" id="45954"/>
    <lineage>
        <taxon>Eukaryota</taxon>
        <taxon>Metazoa</taxon>
        <taxon>Spiralia</taxon>
        <taxon>Lophotrochozoa</taxon>
        <taxon>Mollusca</taxon>
        <taxon>Bivalvia</taxon>
        <taxon>Autobranchia</taxon>
        <taxon>Heteroconchia</taxon>
        <taxon>Euheterodonta</taxon>
        <taxon>Imparidentia</taxon>
        <taxon>Neoheterodontei</taxon>
        <taxon>Myida</taxon>
        <taxon>Dreissenoidea</taxon>
        <taxon>Dreissenidae</taxon>
        <taxon>Dreissena</taxon>
    </lineage>
</organism>
<keyword evidence="2" id="KW-1185">Reference proteome</keyword>
<evidence type="ECO:0000313" key="1">
    <source>
        <dbReference type="EMBL" id="KAH3701501.1"/>
    </source>
</evidence>